<protein>
    <submittedName>
        <fullName evidence="2">Uncharacterized protein</fullName>
    </submittedName>
</protein>
<sequence length="115" mass="11792">MRHPSVEDGEQHGQVWQFGGPHGERVVGEDRQVGAVAEGDPARQVLLARRVAAPKAFGSGPQPVSQAPGARPRTPAGALALAAGVTAAAVCVDTLCTGPVAAALMRRMRLIGPVE</sequence>
<dbReference type="EMBL" id="JAGGLQ010000002">
    <property type="protein sequence ID" value="MBP2035706.1"/>
    <property type="molecule type" value="Genomic_DNA"/>
</dbReference>
<accession>A0ABS4L286</accession>
<evidence type="ECO:0000313" key="3">
    <source>
        <dbReference type="Proteomes" id="UP001519310"/>
    </source>
</evidence>
<keyword evidence="3" id="KW-1185">Reference proteome</keyword>
<organism evidence="2 3">
    <name type="scientific">Streptomyces avidinii</name>
    <dbReference type="NCBI Taxonomy" id="1895"/>
    <lineage>
        <taxon>Bacteria</taxon>
        <taxon>Bacillati</taxon>
        <taxon>Actinomycetota</taxon>
        <taxon>Actinomycetes</taxon>
        <taxon>Kitasatosporales</taxon>
        <taxon>Streptomycetaceae</taxon>
        <taxon>Streptomyces</taxon>
    </lineage>
</organism>
<comment type="caution">
    <text evidence="2">The sequence shown here is derived from an EMBL/GenBank/DDBJ whole genome shotgun (WGS) entry which is preliminary data.</text>
</comment>
<name>A0ABS4L286_STRAV</name>
<feature type="region of interest" description="Disordered" evidence="1">
    <location>
        <begin position="1"/>
        <end position="24"/>
    </location>
</feature>
<dbReference type="RefSeq" id="WP_189968370.1">
    <property type="nucleotide sequence ID" value="NZ_BMVL01000004.1"/>
</dbReference>
<evidence type="ECO:0000256" key="1">
    <source>
        <dbReference type="SAM" id="MobiDB-lite"/>
    </source>
</evidence>
<dbReference type="Proteomes" id="UP001519310">
    <property type="component" value="Unassembled WGS sequence"/>
</dbReference>
<evidence type="ECO:0000313" key="2">
    <source>
        <dbReference type="EMBL" id="MBP2035706.1"/>
    </source>
</evidence>
<reference evidence="2 3" key="1">
    <citation type="submission" date="2021-03" db="EMBL/GenBank/DDBJ databases">
        <title>Genomic Encyclopedia of Type Strains, Phase IV (KMG-IV): sequencing the most valuable type-strain genomes for metagenomic binning, comparative biology and taxonomic classification.</title>
        <authorList>
            <person name="Goeker M."/>
        </authorList>
    </citation>
    <scope>NUCLEOTIDE SEQUENCE [LARGE SCALE GENOMIC DNA]</scope>
    <source>
        <strain evidence="2 3">DSM 40526</strain>
    </source>
</reference>
<gene>
    <name evidence="2" type="ORF">J2Z77_001493</name>
</gene>
<proteinExistence type="predicted"/>
<feature type="compositionally biased region" description="Basic and acidic residues" evidence="1">
    <location>
        <begin position="1"/>
        <end position="11"/>
    </location>
</feature>